<dbReference type="RefSeq" id="WP_216939540.1">
    <property type="nucleotide sequence ID" value="NZ_CP077062.1"/>
</dbReference>
<dbReference type="InterPro" id="IPR001296">
    <property type="entry name" value="Glyco_trans_1"/>
</dbReference>
<dbReference type="GO" id="GO:0016757">
    <property type="term" value="F:glycosyltransferase activity"/>
    <property type="evidence" value="ECO:0007669"/>
    <property type="project" value="UniProtKB-KW"/>
</dbReference>
<accession>A0A975Y032</accession>
<protein>
    <submittedName>
        <fullName evidence="5">Glycosyltransferase family 4 protein</fullName>
    </submittedName>
</protein>
<dbReference type="CDD" id="cd03801">
    <property type="entry name" value="GT4_PimA-like"/>
    <property type="match status" value="1"/>
</dbReference>
<reference evidence="5" key="1">
    <citation type="submission" date="2021-06" db="EMBL/GenBank/DDBJ databases">
        <title>Complete genome sequence of Nocardioides sp. G188.</title>
        <authorList>
            <person name="Im W.-T."/>
        </authorList>
    </citation>
    <scope>NUCLEOTIDE SEQUENCE</scope>
    <source>
        <strain evidence="5">G188</strain>
    </source>
</reference>
<evidence type="ECO:0000256" key="1">
    <source>
        <dbReference type="ARBA" id="ARBA00022676"/>
    </source>
</evidence>
<sequence length="421" mass="45161">MPERVIYVVRSWPRLSQTFIVNEVLALERRGLELVVCSLVRSGEVIVQPQVADVRAEVRYLDDLEHGARSVRRQLASCVRAPVRSLRALLECLRHPRLAAGYGECSALECLRHATSLAAVVREIRAHGDEPVRVHAHFAHDPALVGMLAARLTGVPFSFTAHARDLFEIPPESLAARAREATAVVTCCAVNAAYIESVVPPGDRPPVRVIHHGVDLRRFAPSGHPAPGPVPLLVSVGRLVEKKGFPDLLRALRLVKERGLRFQVRVLGDGPLLGELVRLRDELGLTGDVELPGAEDSDAVVRALRDATAFALTPRVLADGDRDGIPNVLVEAMACGLPVVTTTAGGITELVAHDVNGLLAEPGDVPGIADSLARVLTDAGSRTRLGAAARQTVERGYDTDEAASCLERVLRAGAPVPEAAR</sequence>
<dbReference type="Proteomes" id="UP000683575">
    <property type="component" value="Chromosome"/>
</dbReference>
<evidence type="ECO:0000259" key="4">
    <source>
        <dbReference type="Pfam" id="PF13439"/>
    </source>
</evidence>
<name>A0A975Y032_9ACTN</name>
<dbReference type="PANTHER" id="PTHR12526">
    <property type="entry name" value="GLYCOSYLTRANSFERASE"/>
    <property type="match status" value="1"/>
</dbReference>
<dbReference type="InterPro" id="IPR028098">
    <property type="entry name" value="Glyco_trans_4-like_N"/>
</dbReference>
<feature type="domain" description="Glycosyl transferase family 1" evidence="3">
    <location>
        <begin position="224"/>
        <end position="391"/>
    </location>
</feature>
<keyword evidence="2" id="KW-0808">Transferase</keyword>
<keyword evidence="1" id="KW-0328">Glycosyltransferase</keyword>
<feature type="domain" description="Glycosyltransferase subfamily 4-like N-terminal" evidence="4">
    <location>
        <begin position="107"/>
        <end position="218"/>
    </location>
</feature>
<dbReference type="PANTHER" id="PTHR12526:SF630">
    <property type="entry name" value="GLYCOSYLTRANSFERASE"/>
    <property type="match status" value="1"/>
</dbReference>
<dbReference type="EMBL" id="CP077062">
    <property type="protein sequence ID" value="QWZ08030.1"/>
    <property type="molecule type" value="Genomic_DNA"/>
</dbReference>
<organism evidence="5 6">
    <name type="scientific">Nocardioides panacis</name>
    <dbReference type="NCBI Taxonomy" id="2849501"/>
    <lineage>
        <taxon>Bacteria</taxon>
        <taxon>Bacillati</taxon>
        <taxon>Actinomycetota</taxon>
        <taxon>Actinomycetes</taxon>
        <taxon>Propionibacteriales</taxon>
        <taxon>Nocardioidaceae</taxon>
        <taxon>Nocardioides</taxon>
    </lineage>
</organism>
<dbReference type="KEGG" id="nps:KRR39_22230"/>
<evidence type="ECO:0000259" key="3">
    <source>
        <dbReference type="Pfam" id="PF00534"/>
    </source>
</evidence>
<evidence type="ECO:0000313" key="5">
    <source>
        <dbReference type="EMBL" id="QWZ08030.1"/>
    </source>
</evidence>
<gene>
    <name evidence="5" type="ORF">KRR39_22230</name>
</gene>
<evidence type="ECO:0000313" key="6">
    <source>
        <dbReference type="Proteomes" id="UP000683575"/>
    </source>
</evidence>
<dbReference type="Pfam" id="PF13439">
    <property type="entry name" value="Glyco_transf_4"/>
    <property type="match status" value="1"/>
</dbReference>
<dbReference type="Pfam" id="PF00534">
    <property type="entry name" value="Glycos_transf_1"/>
    <property type="match status" value="1"/>
</dbReference>
<proteinExistence type="predicted"/>
<evidence type="ECO:0000256" key="2">
    <source>
        <dbReference type="ARBA" id="ARBA00022679"/>
    </source>
</evidence>
<keyword evidence="6" id="KW-1185">Reference proteome</keyword>
<dbReference type="AlphaFoldDB" id="A0A975Y032"/>